<reference evidence="2" key="2">
    <citation type="submission" date="2020-10" db="UniProtKB">
        <authorList>
            <consortium name="WormBaseParasite"/>
        </authorList>
    </citation>
    <scope>IDENTIFICATION</scope>
</reference>
<dbReference type="Proteomes" id="UP000492821">
    <property type="component" value="Unassembled WGS sequence"/>
</dbReference>
<reference evidence="1" key="1">
    <citation type="journal article" date="2013" name="Genetics">
        <title>The draft genome and transcriptome of Panagrellus redivivus are shaped by the harsh demands of a free-living lifestyle.</title>
        <authorList>
            <person name="Srinivasan J."/>
            <person name="Dillman A.R."/>
            <person name="Macchietto M.G."/>
            <person name="Heikkinen L."/>
            <person name="Lakso M."/>
            <person name="Fracchia K.M."/>
            <person name="Antoshechkin I."/>
            <person name="Mortazavi A."/>
            <person name="Wong G."/>
            <person name="Sternberg P.W."/>
        </authorList>
    </citation>
    <scope>NUCLEOTIDE SEQUENCE [LARGE SCALE GENOMIC DNA]</scope>
    <source>
        <strain evidence="1">MT8872</strain>
    </source>
</reference>
<proteinExistence type="predicted"/>
<accession>A0A7E4UNJ8</accession>
<name>A0A7E4UNJ8_PANRE</name>
<evidence type="ECO:0000313" key="1">
    <source>
        <dbReference type="Proteomes" id="UP000492821"/>
    </source>
</evidence>
<keyword evidence="1" id="KW-1185">Reference proteome</keyword>
<protein>
    <submittedName>
        <fullName evidence="2">Uncharacterized protein</fullName>
    </submittedName>
</protein>
<evidence type="ECO:0000313" key="2">
    <source>
        <dbReference type="WBParaSite" id="Pan_g10897.t1"/>
    </source>
</evidence>
<dbReference type="AlphaFoldDB" id="A0A7E4UNJ8"/>
<dbReference type="WBParaSite" id="Pan_g10897.t1">
    <property type="protein sequence ID" value="Pan_g10897.t1"/>
    <property type="gene ID" value="Pan_g10897"/>
</dbReference>
<organism evidence="1 2">
    <name type="scientific">Panagrellus redivivus</name>
    <name type="common">Microworm</name>
    <dbReference type="NCBI Taxonomy" id="6233"/>
    <lineage>
        <taxon>Eukaryota</taxon>
        <taxon>Metazoa</taxon>
        <taxon>Ecdysozoa</taxon>
        <taxon>Nematoda</taxon>
        <taxon>Chromadorea</taxon>
        <taxon>Rhabditida</taxon>
        <taxon>Tylenchina</taxon>
        <taxon>Panagrolaimomorpha</taxon>
        <taxon>Panagrolaimoidea</taxon>
        <taxon>Panagrolaimidae</taxon>
        <taxon>Panagrellus</taxon>
    </lineage>
</organism>
<sequence>MLYRRFFASTSIKREVRATFHGTLNIFSLGTLNKSWEHPVLTKIHMGCHFARSVNKLRLEKCEQSVLWIGGANGSEIGMVISLIVEKIGVGSGFRAGLPGGWLLEAFDTLDVLRHPDPSFPLFWTL</sequence>